<dbReference type="PANTHER" id="PTHR16932:SF18">
    <property type="entry name" value="INTERFERON, ALPHA-INDUCIBLE PROTEIN 27-LIKE 2"/>
    <property type="match status" value="1"/>
</dbReference>
<evidence type="ECO:0000256" key="2">
    <source>
        <dbReference type="ARBA" id="ARBA00007262"/>
    </source>
</evidence>
<evidence type="ECO:0000256" key="1">
    <source>
        <dbReference type="ARBA" id="ARBA00004141"/>
    </source>
</evidence>
<sequence length="217" mass="21743">MKTKSTMSKTCKKAVHPMPSTLSSNTDPENNTVGNTARGAATGAAAGMGLWGLATPIVNLVGFGAGGIASGSTAASMMSAAAVANGGGVASGSVVAIMQSIGAIGLAAPLGLGLVAGGAIIGGTALFVKAKLSMANRANLTDAANGADEENEDKGLWVLAEISLDSGKTSVRTFNDEYKARNAFLNSSAMSRALFDPEQKIALELGWNESMTETVGM</sequence>
<keyword evidence="4 7" id="KW-1133">Transmembrane helix</keyword>
<dbReference type="GO" id="GO:0016020">
    <property type="term" value="C:membrane"/>
    <property type="evidence" value="ECO:0007669"/>
    <property type="project" value="UniProtKB-SubCell"/>
</dbReference>
<evidence type="ECO:0000313" key="8">
    <source>
        <dbReference type="EMBL" id="RQM16343.1"/>
    </source>
</evidence>
<dbReference type="InterPro" id="IPR038213">
    <property type="entry name" value="IFI6/IFI27-like_sf"/>
</dbReference>
<comment type="similarity">
    <text evidence="2">Belongs to the IFI6/IFI27 family.</text>
</comment>
<name>A0A3R7YB61_9STRA</name>
<protein>
    <submittedName>
        <fullName evidence="8">Uncharacterized protein</fullName>
    </submittedName>
</protein>
<organism evidence="8 9">
    <name type="scientific">Peronospora effusa</name>
    <dbReference type="NCBI Taxonomy" id="542832"/>
    <lineage>
        <taxon>Eukaryota</taxon>
        <taxon>Sar</taxon>
        <taxon>Stramenopiles</taxon>
        <taxon>Oomycota</taxon>
        <taxon>Peronosporomycetes</taxon>
        <taxon>Peronosporales</taxon>
        <taxon>Peronosporaceae</taxon>
        <taxon>Peronospora</taxon>
    </lineage>
</organism>
<evidence type="ECO:0000256" key="7">
    <source>
        <dbReference type="SAM" id="Phobius"/>
    </source>
</evidence>
<dbReference type="EMBL" id="QKXF01000121">
    <property type="protein sequence ID" value="RQM16343.1"/>
    <property type="molecule type" value="Genomic_DNA"/>
</dbReference>
<feature type="transmembrane region" description="Helical" evidence="7">
    <location>
        <begin position="107"/>
        <end position="128"/>
    </location>
</feature>
<accession>A0A3R7YB61</accession>
<gene>
    <name evidence="8" type="ORF">DD237_003879</name>
</gene>
<dbReference type="Gene3D" id="6.10.110.10">
    <property type="match status" value="1"/>
</dbReference>
<reference evidence="8 9" key="1">
    <citation type="submission" date="2018-06" db="EMBL/GenBank/DDBJ databases">
        <title>Comparative genomics of downy mildews reveals potential adaptations to biotrophy.</title>
        <authorList>
            <person name="Fletcher K."/>
            <person name="Klosterman S.J."/>
            <person name="Derevnina L."/>
            <person name="Martin F."/>
            <person name="Koike S."/>
            <person name="Reyes Chin-Wo S."/>
            <person name="Mou B."/>
            <person name="Michelmore R."/>
        </authorList>
    </citation>
    <scope>NUCLEOTIDE SEQUENCE [LARGE SCALE GENOMIC DNA]</scope>
    <source>
        <strain evidence="8 9">R13</strain>
    </source>
</reference>
<evidence type="ECO:0000313" key="9">
    <source>
        <dbReference type="Proteomes" id="UP000286097"/>
    </source>
</evidence>
<dbReference type="Pfam" id="PF06140">
    <property type="entry name" value="Ifi-6-16"/>
    <property type="match status" value="1"/>
</dbReference>
<feature type="region of interest" description="Disordered" evidence="6">
    <location>
        <begin position="1"/>
        <end position="35"/>
    </location>
</feature>
<dbReference type="Proteomes" id="UP000286097">
    <property type="component" value="Unassembled WGS sequence"/>
</dbReference>
<evidence type="ECO:0000256" key="3">
    <source>
        <dbReference type="ARBA" id="ARBA00022692"/>
    </source>
</evidence>
<evidence type="ECO:0000256" key="5">
    <source>
        <dbReference type="ARBA" id="ARBA00023136"/>
    </source>
</evidence>
<dbReference type="PANTHER" id="PTHR16932">
    <property type="entry name" value="INTERFERON ALPHA-INDUCIBLE PROTEIN 27"/>
    <property type="match status" value="1"/>
</dbReference>
<keyword evidence="3 7" id="KW-0812">Transmembrane</keyword>
<dbReference type="AlphaFoldDB" id="A0A3R7YB61"/>
<keyword evidence="5 7" id="KW-0472">Membrane</keyword>
<evidence type="ECO:0000256" key="6">
    <source>
        <dbReference type="SAM" id="MobiDB-lite"/>
    </source>
</evidence>
<evidence type="ECO:0000256" key="4">
    <source>
        <dbReference type="ARBA" id="ARBA00022989"/>
    </source>
</evidence>
<feature type="compositionally biased region" description="Polar residues" evidence="6">
    <location>
        <begin position="20"/>
        <end position="31"/>
    </location>
</feature>
<comment type="subcellular location">
    <subcellularLocation>
        <location evidence="1">Membrane</location>
        <topology evidence="1">Multi-pass membrane protein</topology>
    </subcellularLocation>
</comment>
<dbReference type="VEuPathDB" id="FungiDB:DD237_003879"/>
<proteinExistence type="inferred from homology"/>
<comment type="caution">
    <text evidence="8">The sequence shown here is derived from an EMBL/GenBank/DDBJ whole genome shotgun (WGS) entry which is preliminary data.</text>
</comment>
<dbReference type="InterPro" id="IPR009311">
    <property type="entry name" value="IFI6/IFI27-like"/>
</dbReference>